<feature type="region of interest" description="Disordered" evidence="2">
    <location>
        <begin position="369"/>
        <end position="396"/>
    </location>
</feature>
<evidence type="ECO:0000256" key="2">
    <source>
        <dbReference type="SAM" id="MobiDB-lite"/>
    </source>
</evidence>
<dbReference type="InterPro" id="IPR050245">
    <property type="entry name" value="PrsA_foldase"/>
</dbReference>
<dbReference type="Gene3D" id="3.10.50.40">
    <property type="match status" value="1"/>
</dbReference>
<dbReference type="Proteomes" id="UP000886879">
    <property type="component" value="Unassembled WGS sequence"/>
</dbReference>
<accession>A0A9D0YRW0</accession>
<dbReference type="InterPro" id="IPR000297">
    <property type="entry name" value="PPIase_PpiC"/>
</dbReference>
<keyword evidence="1 5" id="KW-0413">Isomerase</keyword>
<comment type="caution">
    <text evidence="5">The sequence shown here is derived from an EMBL/GenBank/DDBJ whole genome shotgun (WGS) entry which is preliminary data.</text>
</comment>
<feature type="domain" description="PpiC" evidence="4">
    <location>
        <begin position="188"/>
        <end position="309"/>
    </location>
</feature>
<dbReference type="SUPFAM" id="SSF54534">
    <property type="entry name" value="FKBP-like"/>
    <property type="match status" value="1"/>
</dbReference>
<dbReference type="EMBL" id="DVFO01000057">
    <property type="protein sequence ID" value="HIQ61106.1"/>
    <property type="molecule type" value="Genomic_DNA"/>
</dbReference>
<evidence type="ECO:0000313" key="5">
    <source>
        <dbReference type="EMBL" id="HIQ61106.1"/>
    </source>
</evidence>
<feature type="signal peptide" evidence="3">
    <location>
        <begin position="1"/>
        <end position="22"/>
    </location>
</feature>
<dbReference type="PANTHER" id="PTHR47245">
    <property type="entry name" value="PEPTIDYLPROLYL ISOMERASE"/>
    <property type="match status" value="1"/>
</dbReference>
<dbReference type="AlphaFoldDB" id="A0A9D0YRW0"/>
<keyword evidence="1" id="KW-0697">Rotamase</keyword>
<gene>
    <name evidence="5" type="ORF">IAD31_05870</name>
</gene>
<dbReference type="GO" id="GO:0003755">
    <property type="term" value="F:peptidyl-prolyl cis-trans isomerase activity"/>
    <property type="evidence" value="ECO:0007669"/>
    <property type="project" value="UniProtKB-KW"/>
</dbReference>
<dbReference type="PANTHER" id="PTHR47245:SF2">
    <property type="entry name" value="PEPTIDYL-PROLYL CIS-TRANS ISOMERASE HP_0175-RELATED"/>
    <property type="match status" value="1"/>
</dbReference>
<dbReference type="PROSITE" id="PS51257">
    <property type="entry name" value="PROKAR_LIPOPROTEIN"/>
    <property type="match status" value="1"/>
</dbReference>
<sequence length="396" mass="44099">MMTMKKRITSLLLAAGMTFSLAACSTPAAEPTDSPAPSEEIVADLSRDILDFSAGLKGDETMLTANGEVIPADLYLYFLAVNCAYLTQMYQADVSDYADQLKEDSKTVTAYYKILEAKCEELGCPLTDEQQTELNETLMSEGQEKYDQRKTINGLSDETMKFVYSINYFYDNVLNATIGQPTEDDLNNYVYQTRHILLKTVDTEGTPTVQEDGTYAYPKLDEETINEKKALAEDLLAQLNASDDPSTLFDELMKEHSEDEGLEQNPKGYTATLGQMVPAYEKAALELDYGQVSGIVESEYGYHIIIRDKVADTSEYVDKWREYQMGQQVDKWMADADIQSTETLDNLDVADFYNKFNAYQVALNEKYTAAQETPSPSVNPSADPEASGSVEDNAVG</sequence>
<proteinExistence type="predicted"/>
<reference evidence="5" key="1">
    <citation type="submission" date="2020-10" db="EMBL/GenBank/DDBJ databases">
        <authorList>
            <person name="Gilroy R."/>
        </authorList>
    </citation>
    <scope>NUCLEOTIDE SEQUENCE</scope>
    <source>
        <strain evidence="5">ChiGjej2B2-12916</strain>
    </source>
</reference>
<dbReference type="PROSITE" id="PS50198">
    <property type="entry name" value="PPIC_PPIASE_2"/>
    <property type="match status" value="1"/>
</dbReference>
<feature type="chain" id="PRO_5038953224" evidence="3">
    <location>
        <begin position="23"/>
        <end position="396"/>
    </location>
</feature>
<dbReference type="Pfam" id="PF00639">
    <property type="entry name" value="Rotamase"/>
    <property type="match status" value="1"/>
</dbReference>
<evidence type="ECO:0000313" key="6">
    <source>
        <dbReference type="Proteomes" id="UP000886879"/>
    </source>
</evidence>
<dbReference type="InterPro" id="IPR046357">
    <property type="entry name" value="PPIase_dom_sf"/>
</dbReference>
<name>A0A9D0YRW0_9FIRM</name>
<keyword evidence="3" id="KW-0732">Signal</keyword>
<evidence type="ECO:0000259" key="4">
    <source>
        <dbReference type="PROSITE" id="PS50198"/>
    </source>
</evidence>
<organism evidence="5 6">
    <name type="scientific">Candidatus Enterenecus faecium</name>
    <dbReference type="NCBI Taxonomy" id="2840780"/>
    <lineage>
        <taxon>Bacteria</taxon>
        <taxon>Bacillati</taxon>
        <taxon>Bacillota</taxon>
        <taxon>Clostridia</taxon>
        <taxon>Eubacteriales</taxon>
        <taxon>Candidatus Enterenecus</taxon>
    </lineage>
</organism>
<evidence type="ECO:0000256" key="3">
    <source>
        <dbReference type="SAM" id="SignalP"/>
    </source>
</evidence>
<feature type="compositionally biased region" description="Polar residues" evidence="2">
    <location>
        <begin position="370"/>
        <end position="380"/>
    </location>
</feature>
<protein>
    <submittedName>
        <fullName evidence="5">Peptidylprolyl isomerase</fullName>
    </submittedName>
</protein>
<evidence type="ECO:0000256" key="1">
    <source>
        <dbReference type="PROSITE-ProRule" id="PRU00278"/>
    </source>
</evidence>
<reference evidence="5" key="2">
    <citation type="journal article" date="2021" name="PeerJ">
        <title>Extensive microbial diversity within the chicken gut microbiome revealed by metagenomics and culture.</title>
        <authorList>
            <person name="Gilroy R."/>
            <person name="Ravi A."/>
            <person name="Getino M."/>
            <person name="Pursley I."/>
            <person name="Horton D.L."/>
            <person name="Alikhan N.F."/>
            <person name="Baker D."/>
            <person name="Gharbi K."/>
            <person name="Hall N."/>
            <person name="Watson M."/>
            <person name="Adriaenssens E.M."/>
            <person name="Foster-Nyarko E."/>
            <person name="Jarju S."/>
            <person name="Secka A."/>
            <person name="Antonio M."/>
            <person name="Oren A."/>
            <person name="Chaudhuri R.R."/>
            <person name="La Ragione R."/>
            <person name="Hildebrand F."/>
            <person name="Pallen M.J."/>
        </authorList>
    </citation>
    <scope>NUCLEOTIDE SEQUENCE</scope>
    <source>
        <strain evidence="5">ChiGjej2B2-12916</strain>
    </source>
</reference>